<reference evidence="1 2" key="1">
    <citation type="submission" date="2023-03" db="EMBL/GenBank/DDBJ databases">
        <title>Genome insight into feeding habits of ladybird beetles.</title>
        <authorList>
            <person name="Li H.-S."/>
            <person name="Huang Y.-H."/>
            <person name="Pang H."/>
        </authorList>
    </citation>
    <scope>NUCLEOTIDE SEQUENCE [LARGE SCALE GENOMIC DNA]</scope>
    <source>
        <strain evidence="1">SYSU_2023b</strain>
        <tissue evidence="1">Whole body</tissue>
    </source>
</reference>
<dbReference type="Proteomes" id="UP001431783">
    <property type="component" value="Unassembled WGS sequence"/>
</dbReference>
<name>A0AAW1UMV7_9CUCU</name>
<keyword evidence="2" id="KW-1185">Reference proteome</keyword>
<evidence type="ECO:0000313" key="2">
    <source>
        <dbReference type="Proteomes" id="UP001431783"/>
    </source>
</evidence>
<gene>
    <name evidence="1" type="ORF">WA026_015472</name>
</gene>
<organism evidence="1 2">
    <name type="scientific">Henosepilachna vigintioctopunctata</name>
    <dbReference type="NCBI Taxonomy" id="420089"/>
    <lineage>
        <taxon>Eukaryota</taxon>
        <taxon>Metazoa</taxon>
        <taxon>Ecdysozoa</taxon>
        <taxon>Arthropoda</taxon>
        <taxon>Hexapoda</taxon>
        <taxon>Insecta</taxon>
        <taxon>Pterygota</taxon>
        <taxon>Neoptera</taxon>
        <taxon>Endopterygota</taxon>
        <taxon>Coleoptera</taxon>
        <taxon>Polyphaga</taxon>
        <taxon>Cucujiformia</taxon>
        <taxon>Coccinelloidea</taxon>
        <taxon>Coccinellidae</taxon>
        <taxon>Epilachninae</taxon>
        <taxon>Epilachnini</taxon>
        <taxon>Henosepilachna</taxon>
    </lineage>
</organism>
<dbReference type="AlphaFoldDB" id="A0AAW1UMV7"/>
<evidence type="ECO:0000313" key="1">
    <source>
        <dbReference type="EMBL" id="KAK9881345.1"/>
    </source>
</evidence>
<protein>
    <submittedName>
        <fullName evidence="1">Uncharacterized protein</fullName>
    </submittedName>
</protein>
<proteinExistence type="predicted"/>
<sequence length="122" mass="13764">MDPTKRPIIVHVLDIEILPAYLTQADSFEDLHSAIYCTAVATAQLNGGKIFHEHSHEKQKTSEAQQCKTFRGSGLQYGLKKLPTMTKHLDREGHKSNQHLERITEDEMDAALLTDTINNSHI</sequence>
<accession>A0AAW1UMV7</accession>
<dbReference type="EMBL" id="JARQZJ010000068">
    <property type="protein sequence ID" value="KAK9881345.1"/>
    <property type="molecule type" value="Genomic_DNA"/>
</dbReference>
<comment type="caution">
    <text evidence="1">The sequence shown here is derived from an EMBL/GenBank/DDBJ whole genome shotgun (WGS) entry which is preliminary data.</text>
</comment>